<sequence>MLHHPFAAETLKGRDPVRVVDVCSGVGIAGYAFSKVLIEKGYRVELTLVDVRQDVLLKAREWISGELAVKPTIHIVDAKVLHKVNDEYDLALMWGSSSPHFDPWSMNTLLASVSHVLSPRGLLVMQEADRFRMFLTRGCADIMFVEDECSARMVLDVFKGYDPVRGTCRRRVIDLRNPSRTAVINLYYWSVARLAALSWIFFEDVDVIKQPSGNPLKHLILAYKPRRALSPRQFLKSPYVLKNKEYTIRRI</sequence>
<evidence type="ECO:0000313" key="3">
    <source>
        <dbReference type="Proteomes" id="UP001341135"/>
    </source>
</evidence>
<dbReference type="Gene3D" id="3.40.50.150">
    <property type="entry name" value="Vaccinia Virus protein VP39"/>
    <property type="match status" value="1"/>
</dbReference>
<dbReference type="CDD" id="cd02440">
    <property type="entry name" value="AdoMet_MTases"/>
    <property type="match status" value="1"/>
</dbReference>
<dbReference type="GeneID" id="89289764"/>
<dbReference type="GO" id="GO:0008168">
    <property type="term" value="F:methyltransferase activity"/>
    <property type="evidence" value="ECO:0007669"/>
    <property type="project" value="UniProtKB-KW"/>
</dbReference>
<dbReference type="InterPro" id="IPR029063">
    <property type="entry name" value="SAM-dependent_MTases_sf"/>
</dbReference>
<keyword evidence="2" id="KW-0489">Methyltransferase</keyword>
<keyword evidence="3" id="KW-1185">Reference proteome</keyword>
<dbReference type="Pfam" id="PF13649">
    <property type="entry name" value="Methyltransf_25"/>
    <property type="match status" value="1"/>
</dbReference>
<organism evidence="2 3">
    <name type="scientific">Pyrodictium abyssi</name>
    <dbReference type="NCBI Taxonomy" id="54256"/>
    <lineage>
        <taxon>Archaea</taxon>
        <taxon>Thermoproteota</taxon>
        <taxon>Thermoprotei</taxon>
        <taxon>Desulfurococcales</taxon>
        <taxon>Pyrodictiaceae</taxon>
        <taxon>Pyrodictium</taxon>
    </lineage>
</organism>
<proteinExistence type="predicted"/>
<protein>
    <submittedName>
        <fullName evidence="2">Class I SAM-dependent methyltransferase</fullName>
    </submittedName>
</protein>
<accession>A0ABM8IXB4</accession>
<dbReference type="GO" id="GO:0032259">
    <property type="term" value="P:methylation"/>
    <property type="evidence" value="ECO:0007669"/>
    <property type="project" value="UniProtKB-KW"/>
</dbReference>
<evidence type="ECO:0000259" key="1">
    <source>
        <dbReference type="Pfam" id="PF13649"/>
    </source>
</evidence>
<reference evidence="2 3" key="1">
    <citation type="submission" date="2023-09" db="EMBL/GenBank/DDBJ databases">
        <title>Pyrofollis japonicus gen. nov. sp. nov., a novel member of the family Pyrodictiaceae isolated from the Iheya North hydrothermal field.</title>
        <authorList>
            <person name="Miyazaki U."/>
            <person name="Sanari M."/>
            <person name="Tame A."/>
            <person name="Kitajima M."/>
            <person name="Okamoto A."/>
            <person name="Sawayama S."/>
            <person name="Miyazaki J."/>
            <person name="Takai K."/>
            <person name="Nakagawa S."/>
        </authorList>
    </citation>
    <scope>NUCLEOTIDE SEQUENCE [LARGE SCALE GENOMIC DNA]</scope>
    <source>
        <strain evidence="2 3">AV2</strain>
    </source>
</reference>
<keyword evidence="2" id="KW-0808">Transferase</keyword>
<dbReference type="InterPro" id="IPR041698">
    <property type="entry name" value="Methyltransf_25"/>
</dbReference>
<evidence type="ECO:0000313" key="2">
    <source>
        <dbReference type="EMBL" id="BES82190.1"/>
    </source>
</evidence>
<feature type="domain" description="Methyltransferase" evidence="1">
    <location>
        <begin position="19"/>
        <end position="121"/>
    </location>
</feature>
<dbReference type="EMBL" id="AP028907">
    <property type="protein sequence ID" value="BES82190.1"/>
    <property type="molecule type" value="Genomic_DNA"/>
</dbReference>
<name>A0ABM8IXB4_9CREN</name>
<dbReference type="SUPFAM" id="SSF53335">
    <property type="entry name" value="S-adenosyl-L-methionine-dependent methyltransferases"/>
    <property type="match status" value="1"/>
</dbReference>
<dbReference type="RefSeq" id="WP_338249268.1">
    <property type="nucleotide sequence ID" value="NZ_AP028907.1"/>
</dbReference>
<dbReference type="Proteomes" id="UP001341135">
    <property type="component" value="Chromosome"/>
</dbReference>
<gene>
    <name evidence="2" type="ORF">PABY_17570</name>
</gene>